<dbReference type="Gene3D" id="3.20.20.100">
    <property type="entry name" value="NADP-dependent oxidoreductase domain"/>
    <property type="match status" value="1"/>
</dbReference>
<dbReference type="Pfam" id="PF00248">
    <property type="entry name" value="Aldo_ket_red"/>
    <property type="match status" value="1"/>
</dbReference>
<dbReference type="PANTHER" id="PTHR43827">
    <property type="entry name" value="2,5-DIKETO-D-GLUCONIC ACID REDUCTASE"/>
    <property type="match status" value="1"/>
</dbReference>
<evidence type="ECO:0000313" key="3">
    <source>
        <dbReference type="Proteomes" id="UP000028006"/>
    </source>
</evidence>
<dbReference type="Proteomes" id="UP000028006">
    <property type="component" value="Unassembled WGS sequence"/>
</dbReference>
<name>A0A081N7L2_9GAMM</name>
<dbReference type="CDD" id="cd19071">
    <property type="entry name" value="AKR_AKR1-5-like"/>
    <property type="match status" value="1"/>
</dbReference>
<protein>
    <submittedName>
        <fullName evidence="2">Xylose reductase</fullName>
    </submittedName>
</protein>
<reference evidence="2 3" key="1">
    <citation type="submission" date="2014-06" db="EMBL/GenBank/DDBJ databases">
        <title>Whole Genome Sequences of Three Symbiotic Endozoicomonas Bacteria.</title>
        <authorList>
            <person name="Neave M.J."/>
            <person name="Apprill A."/>
            <person name="Voolstra C.R."/>
        </authorList>
    </citation>
    <scope>NUCLEOTIDE SEQUENCE [LARGE SCALE GENOMIC DNA]</scope>
    <source>
        <strain evidence="2 3">LMG 24815</strain>
    </source>
</reference>
<dbReference type="InterPro" id="IPR036812">
    <property type="entry name" value="NAD(P)_OxRdtase_dom_sf"/>
</dbReference>
<dbReference type="PANTHER" id="PTHR43827:SF8">
    <property type="entry name" value="ALDO_KETO REDUCTASE FAMILY PROTEIN"/>
    <property type="match status" value="1"/>
</dbReference>
<dbReference type="PRINTS" id="PR00069">
    <property type="entry name" value="ALDKETRDTASE"/>
</dbReference>
<comment type="caution">
    <text evidence="2">The sequence shown here is derived from an EMBL/GenBank/DDBJ whole genome shotgun (WGS) entry which is preliminary data.</text>
</comment>
<evidence type="ECO:0000313" key="2">
    <source>
        <dbReference type="EMBL" id="KEQ14435.1"/>
    </source>
</evidence>
<dbReference type="GO" id="GO:0016491">
    <property type="term" value="F:oxidoreductase activity"/>
    <property type="evidence" value="ECO:0007669"/>
    <property type="project" value="InterPro"/>
</dbReference>
<dbReference type="eggNOG" id="COG0656">
    <property type="taxonomic scope" value="Bacteria"/>
</dbReference>
<dbReference type="SUPFAM" id="SSF51430">
    <property type="entry name" value="NAD(P)-linked oxidoreductase"/>
    <property type="match status" value="1"/>
</dbReference>
<accession>A0A081N7L2</accession>
<dbReference type="EMBL" id="JOKG01000002">
    <property type="protein sequence ID" value="KEQ14435.1"/>
    <property type="molecule type" value="Genomic_DNA"/>
</dbReference>
<dbReference type="RefSeq" id="WP_034874283.1">
    <property type="nucleotide sequence ID" value="NZ_JOKG01000002.1"/>
</dbReference>
<evidence type="ECO:0000259" key="1">
    <source>
        <dbReference type="Pfam" id="PF00248"/>
    </source>
</evidence>
<sequence length="271" mass="30391">MNNVPRWIYGTAWKEQATRELVLKALQCGFRAIDTANQRKHYYEAAVGEALHEAAIDRNELFLQSKFTFRPGQDDRLPYDPDATVREQVEQSFASTLKHLGTDYLDALLLHGPMFRDRLCQEDVEAWSAMEAIYHSGKVKAIGVSNFSARQLEDLNHHSAIKPGWIQNRCFAVTGWDQDVRQVCQRHGIGYQGFSLLTANPAVGQQPAFQTIVARTGLTPAQIIFQCARKMQIVPLTGTSSTEHMLEDLGCDSVPLTEEDIAVIESILVSD</sequence>
<dbReference type="InterPro" id="IPR023210">
    <property type="entry name" value="NADP_OxRdtase_dom"/>
</dbReference>
<dbReference type="InterPro" id="IPR018170">
    <property type="entry name" value="Aldo/ket_reductase_CS"/>
</dbReference>
<organism evidence="2 3">
    <name type="scientific">Endozoicomonas montiporae</name>
    <dbReference type="NCBI Taxonomy" id="1027273"/>
    <lineage>
        <taxon>Bacteria</taxon>
        <taxon>Pseudomonadati</taxon>
        <taxon>Pseudomonadota</taxon>
        <taxon>Gammaproteobacteria</taxon>
        <taxon>Oceanospirillales</taxon>
        <taxon>Endozoicomonadaceae</taxon>
        <taxon>Endozoicomonas</taxon>
    </lineage>
</organism>
<gene>
    <name evidence="2" type="ORF">GZ77_08690</name>
</gene>
<dbReference type="AlphaFoldDB" id="A0A081N7L2"/>
<proteinExistence type="predicted"/>
<feature type="domain" description="NADP-dependent oxidoreductase" evidence="1">
    <location>
        <begin position="13"/>
        <end position="267"/>
    </location>
</feature>
<keyword evidence="3" id="KW-1185">Reference proteome</keyword>
<dbReference type="InterPro" id="IPR020471">
    <property type="entry name" value="AKR"/>
</dbReference>
<dbReference type="PROSITE" id="PS00062">
    <property type="entry name" value="ALDOKETO_REDUCTASE_2"/>
    <property type="match status" value="1"/>
</dbReference>